<sequence length="72" mass="8795">MEVDDIVQIFFSEDFRIFFRKLWENIIPRRIIFKGSKKRKTYRISYYCIFFMCSKTISNTRVANTSNFFGDD</sequence>
<dbReference type="EMBL" id="CP012029">
    <property type="protein sequence ID" value="ALO25164.1"/>
    <property type="molecule type" value="Genomic_DNA"/>
</dbReference>
<dbReference type="PATRIC" id="fig|280505.15.peg.817"/>
<protein>
    <submittedName>
        <fullName evidence="1">Uncharacterized protein</fullName>
    </submittedName>
</protein>
<dbReference type="Proteomes" id="UP000058857">
    <property type="component" value="Chromosome 1"/>
</dbReference>
<evidence type="ECO:0000313" key="1">
    <source>
        <dbReference type="EMBL" id="ALO25164.1"/>
    </source>
</evidence>
<name>A0A0E3B8W9_LEPBO</name>
<proteinExistence type="predicted"/>
<accession>A0A0E3B8W9</accession>
<evidence type="ECO:0000313" key="2">
    <source>
        <dbReference type="Proteomes" id="UP000058857"/>
    </source>
</evidence>
<organism evidence="1">
    <name type="scientific">Leptospira borgpetersenii serovar Ballum</name>
    <dbReference type="NCBI Taxonomy" id="280505"/>
    <lineage>
        <taxon>Bacteria</taxon>
        <taxon>Pseudomonadati</taxon>
        <taxon>Spirochaetota</taxon>
        <taxon>Spirochaetia</taxon>
        <taxon>Leptospirales</taxon>
        <taxon>Leptospiraceae</taxon>
        <taxon>Leptospira</taxon>
    </lineage>
</organism>
<reference evidence="1 2" key="1">
    <citation type="journal article" date="2015" name="PLoS Negl. Trop. Dis.">
        <title>Distribution of Plasmids in Distinct Leptospira Pathogenic Species.</title>
        <authorList>
            <person name="Wang Y."/>
            <person name="Zhuang X."/>
            <person name="Zhong Y."/>
            <person name="Zhang C."/>
            <person name="Zhang Y."/>
            <person name="Zeng L."/>
            <person name="Zhu Y."/>
            <person name="He P."/>
            <person name="Dong K."/>
            <person name="Pal U."/>
            <person name="Guo X."/>
            <person name="Qin J."/>
        </authorList>
    </citation>
    <scope>NUCLEOTIDE SEQUENCE [LARGE SCALE GENOMIC DNA]</scope>
    <source>
        <strain evidence="1 2">56604</strain>
    </source>
</reference>
<gene>
    <name evidence="1" type="ORF">LBBP_00842</name>
</gene>
<dbReference type="AlphaFoldDB" id="A0A0E3B8W9"/>